<dbReference type="EMBL" id="FP476056">
    <property type="protein sequence ID" value="CAZ96570.1"/>
    <property type="molecule type" value="Genomic_DNA"/>
</dbReference>
<dbReference type="InterPro" id="IPR026444">
    <property type="entry name" value="Secre_tail"/>
</dbReference>
<dbReference type="Pfam" id="PF18962">
    <property type="entry name" value="Por_Secre_tail"/>
    <property type="match status" value="1"/>
</dbReference>
<feature type="chain" id="PRO_5003402703" evidence="10">
    <location>
        <begin position="20"/>
        <end position="6203"/>
    </location>
</feature>
<dbReference type="Pfam" id="PF17963">
    <property type="entry name" value="Big_9"/>
    <property type="match status" value="1"/>
</dbReference>
<evidence type="ECO:0000256" key="4">
    <source>
        <dbReference type="ARBA" id="ARBA00022729"/>
    </source>
</evidence>
<dbReference type="SUPFAM" id="SSF75011">
    <property type="entry name" value="3-carboxy-cis,cis-mucoante lactonizing enzyme"/>
    <property type="match status" value="1"/>
</dbReference>
<comment type="subcellular location">
    <subcellularLocation>
        <location evidence="1">Endoplasmic reticulum membrane</location>
        <topology evidence="1">Single-pass type I membrane protein</topology>
    </subcellularLocation>
</comment>
<dbReference type="GO" id="GO:0005509">
    <property type="term" value="F:calcium ion binding"/>
    <property type="evidence" value="ECO:0007669"/>
    <property type="project" value="InterPro"/>
</dbReference>
<dbReference type="InterPro" id="IPR013783">
    <property type="entry name" value="Ig-like_fold"/>
</dbReference>
<dbReference type="Gene3D" id="2.60.40.10">
    <property type="entry name" value="Immunoglobulins"/>
    <property type="match status" value="8"/>
</dbReference>
<dbReference type="InterPro" id="IPR002126">
    <property type="entry name" value="Cadherin-like_dom"/>
</dbReference>
<dbReference type="GO" id="GO:0016020">
    <property type="term" value="C:membrane"/>
    <property type="evidence" value="ECO:0007669"/>
    <property type="project" value="InterPro"/>
</dbReference>
<dbReference type="InterPro" id="IPR022409">
    <property type="entry name" value="PKD/Chitinase_dom"/>
</dbReference>
<reference evidence="13 14" key="2">
    <citation type="journal article" date="2012" name="Environ. Microbiol.">
        <title>Characterization of the first alginolytic operons in a marine bacterium: from their emergence in marine Flavobacteriia to their independent transfers to marine Proteobacteria and human gut Bacteroides.</title>
        <authorList>
            <person name="Thomas F."/>
            <person name="Barbeyron T."/>
            <person name="Tonon T."/>
            <person name="Genicot S."/>
            <person name="Czjzek M."/>
            <person name="Michel G."/>
        </authorList>
    </citation>
    <scope>NUCLEOTIDE SEQUENCE [LARGE SCALE GENOMIC DNA]</scope>
    <source>
        <strain evidence="14">DSM 12802 / CCUG 47099 / CIP 106680 / NCIMB 13871 / Dsij</strain>
    </source>
</reference>
<dbReference type="InterPro" id="IPR021720">
    <property type="entry name" value="Malectin_dom"/>
</dbReference>
<dbReference type="CDD" id="cd00146">
    <property type="entry name" value="PKD"/>
    <property type="match status" value="5"/>
</dbReference>
<dbReference type="Proteomes" id="UP000008898">
    <property type="component" value="Chromosome"/>
</dbReference>
<dbReference type="Pfam" id="PF05345">
    <property type="entry name" value="He_PIG"/>
    <property type="match status" value="1"/>
</dbReference>
<gene>
    <name evidence="13" type="ordered locus">zobellia_2417</name>
</gene>
<feature type="domain" description="PKD" evidence="11">
    <location>
        <begin position="5253"/>
        <end position="5336"/>
    </location>
</feature>
<dbReference type="GO" id="GO:0030246">
    <property type="term" value="F:carbohydrate binding"/>
    <property type="evidence" value="ECO:0007669"/>
    <property type="project" value="InterPro"/>
</dbReference>
<dbReference type="PROSITE" id="PS50268">
    <property type="entry name" value="CADHERIN_2"/>
    <property type="match status" value="1"/>
</dbReference>
<accession>G0L5W6</accession>
<comment type="similarity">
    <text evidence="2">Belongs to the malectin family.</text>
</comment>
<keyword evidence="8" id="KW-0325">Glycoprotein</keyword>
<evidence type="ECO:0000256" key="9">
    <source>
        <dbReference type="ARBA" id="ARBA00023277"/>
    </source>
</evidence>
<dbReference type="SMART" id="SM00112">
    <property type="entry name" value="CA"/>
    <property type="match status" value="1"/>
</dbReference>
<dbReference type="Pfam" id="PF00028">
    <property type="entry name" value="Cadherin"/>
    <property type="match status" value="1"/>
</dbReference>
<dbReference type="Gene3D" id="2.60.120.430">
    <property type="entry name" value="Galactose-binding lectin"/>
    <property type="match status" value="7"/>
</dbReference>
<feature type="domain" description="Cadherin" evidence="12">
    <location>
        <begin position="922"/>
        <end position="1020"/>
    </location>
</feature>
<dbReference type="STRING" id="63186.ZOBELLIA_2417"/>
<dbReference type="PROSITE" id="PS50093">
    <property type="entry name" value="PKD"/>
    <property type="match status" value="5"/>
</dbReference>
<keyword evidence="9" id="KW-0119">Carbohydrate metabolism</keyword>
<dbReference type="CDD" id="cd11304">
    <property type="entry name" value="Cadherin_repeat"/>
    <property type="match status" value="1"/>
</dbReference>
<evidence type="ECO:0000259" key="12">
    <source>
        <dbReference type="PROSITE" id="PS50268"/>
    </source>
</evidence>
<dbReference type="Gene3D" id="2.120.10.30">
    <property type="entry name" value="TolB, C-terminal domain"/>
    <property type="match status" value="2"/>
</dbReference>
<dbReference type="RefSeq" id="WP_013993770.1">
    <property type="nucleotide sequence ID" value="NC_015844.1"/>
</dbReference>
<dbReference type="InterPro" id="IPR015919">
    <property type="entry name" value="Cadherin-like_sf"/>
</dbReference>
<dbReference type="OrthoDB" id="1491481at2"/>
<keyword evidence="7" id="KW-0472">Membrane</keyword>
<evidence type="ECO:0000256" key="3">
    <source>
        <dbReference type="ARBA" id="ARBA00022692"/>
    </source>
</evidence>
<evidence type="ECO:0000256" key="1">
    <source>
        <dbReference type="ARBA" id="ARBA00004115"/>
    </source>
</evidence>
<keyword evidence="6" id="KW-1133">Transmembrane helix</keyword>
<dbReference type="Gene3D" id="2.60.40.3440">
    <property type="match status" value="1"/>
</dbReference>
<dbReference type="GO" id="GO:0007156">
    <property type="term" value="P:homophilic cell adhesion via plasma membrane adhesion molecules"/>
    <property type="evidence" value="ECO:0007669"/>
    <property type="project" value="InterPro"/>
</dbReference>
<dbReference type="NCBIfam" id="TIGR04183">
    <property type="entry name" value="Por_Secre_tail"/>
    <property type="match status" value="1"/>
</dbReference>
<dbReference type="PANTHER" id="PTHR13460:SF0">
    <property type="entry name" value="MALECTIN"/>
    <property type="match status" value="1"/>
</dbReference>
<dbReference type="Gene3D" id="2.60.40.2340">
    <property type="match status" value="1"/>
</dbReference>
<evidence type="ECO:0000256" key="8">
    <source>
        <dbReference type="ARBA" id="ARBA00023180"/>
    </source>
</evidence>
<dbReference type="PATRIC" id="fig|63186.3.peg.2379"/>
<feature type="domain" description="PKD" evidence="11">
    <location>
        <begin position="5341"/>
        <end position="5430"/>
    </location>
</feature>
<dbReference type="Gene3D" id="2.60.120.260">
    <property type="entry name" value="Galactose-binding domain-like"/>
    <property type="match status" value="1"/>
</dbReference>
<evidence type="ECO:0000256" key="7">
    <source>
        <dbReference type="ARBA" id="ARBA00023136"/>
    </source>
</evidence>
<dbReference type="SMART" id="SM00089">
    <property type="entry name" value="PKD"/>
    <property type="match status" value="7"/>
</dbReference>
<keyword evidence="5" id="KW-0256">Endoplasmic reticulum</keyword>
<dbReference type="InterPro" id="IPR011042">
    <property type="entry name" value="6-blade_b-propeller_TolB-like"/>
</dbReference>
<dbReference type="Pfam" id="PF22352">
    <property type="entry name" value="K319L-like_PKD"/>
    <property type="match status" value="1"/>
</dbReference>
<name>G0L5W6_ZOBGA</name>
<dbReference type="Pfam" id="PF18911">
    <property type="entry name" value="PKD_4"/>
    <property type="match status" value="5"/>
</dbReference>
<dbReference type="Pfam" id="PF11721">
    <property type="entry name" value="Malectin"/>
    <property type="match status" value="3"/>
</dbReference>
<dbReference type="KEGG" id="zga:ZOBELLIA_2417"/>
<dbReference type="SUPFAM" id="SSF50952">
    <property type="entry name" value="Soluble quinoprotein glucose dehydrogenase"/>
    <property type="match status" value="1"/>
</dbReference>
<reference evidence="14" key="1">
    <citation type="submission" date="2009-07" db="EMBL/GenBank/DDBJ databases">
        <title>Complete genome sequence of Zobellia galactanivorans Dsij.</title>
        <authorList>
            <consortium name="Genoscope - CEA"/>
        </authorList>
    </citation>
    <scope>NUCLEOTIDE SEQUENCE [LARGE SCALE GENOMIC DNA]</scope>
    <source>
        <strain evidence="14">DSM 12802 / CCUG 47099 / CIP 106680 / NCIMB 13871 / Dsij</strain>
    </source>
</reference>
<dbReference type="InterPro" id="IPR006644">
    <property type="entry name" value="Cadg"/>
</dbReference>
<evidence type="ECO:0000256" key="6">
    <source>
        <dbReference type="ARBA" id="ARBA00022989"/>
    </source>
</evidence>
<evidence type="ECO:0000256" key="5">
    <source>
        <dbReference type="ARBA" id="ARBA00022824"/>
    </source>
</evidence>
<keyword evidence="3" id="KW-0812">Transmembrane</keyword>
<dbReference type="InterPro" id="IPR000601">
    <property type="entry name" value="PKD_dom"/>
</dbReference>
<dbReference type="SMART" id="SM00736">
    <property type="entry name" value="CADG"/>
    <property type="match status" value="2"/>
</dbReference>
<dbReference type="SUPFAM" id="SSF49299">
    <property type="entry name" value="PKD domain"/>
    <property type="match status" value="6"/>
</dbReference>
<evidence type="ECO:0000313" key="14">
    <source>
        <dbReference type="Proteomes" id="UP000008898"/>
    </source>
</evidence>
<evidence type="ECO:0000256" key="10">
    <source>
        <dbReference type="SAM" id="SignalP"/>
    </source>
</evidence>
<feature type="signal peptide" evidence="10">
    <location>
        <begin position="1"/>
        <end position="19"/>
    </location>
</feature>
<dbReference type="Gene3D" id="2.60.40.60">
    <property type="entry name" value="Cadherins"/>
    <property type="match status" value="1"/>
</dbReference>
<keyword evidence="14" id="KW-1185">Reference proteome</keyword>
<dbReference type="InterPro" id="IPR039155">
    <property type="entry name" value="MLEC"/>
</dbReference>
<dbReference type="InterPro" id="IPR008979">
    <property type="entry name" value="Galactose-bd-like_sf"/>
</dbReference>
<evidence type="ECO:0000256" key="2">
    <source>
        <dbReference type="ARBA" id="ARBA00009141"/>
    </source>
</evidence>
<evidence type="ECO:0000259" key="11">
    <source>
        <dbReference type="PROSITE" id="PS50093"/>
    </source>
</evidence>
<protein>
    <submittedName>
        <fullName evidence="13">Uncharacterized protein</fullName>
    </submittedName>
</protein>
<feature type="domain" description="PKD" evidence="11">
    <location>
        <begin position="4714"/>
        <end position="4799"/>
    </location>
</feature>
<feature type="domain" description="PKD" evidence="11">
    <location>
        <begin position="4804"/>
        <end position="4889"/>
    </location>
</feature>
<evidence type="ECO:0000313" key="13">
    <source>
        <dbReference type="EMBL" id="CAZ96570.1"/>
    </source>
</evidence>
<organism evidence="13 14">
    <name type="scientific">Zobellia galactanivorans (strain DSM 12802 / CCUG 47099 / CIP 106680 / NCIMB 13871 / Dsij)</name>
    <dbReference type="NCBI Taxonomy" id="63186"/>
    <lineage>
        <taxon>Bacteria</taxon>
        <taxon>Pseudomonadati</taxon>
        <taxon>Bacteroidota</taxon>
        <taxon>Flavobacteriia</taxon>
        <taxon>Flavobacteriales</taxon>
        <taxon>Flavobacteriaceae</taxon>
        <taxon>Zobellia</taxon>
    </lineage>
</organism>
<feature type="domain" description="PKD" evidence="11">
    <location>
        <begin position="5591"/>
        <end position="5671"/>
    </location>
</feature>
<dbReference type="SUPFAM" id="SSF49313">
    <property type="entry name" value="Cadherin-like"/>
    <property type="match status" value="2"/>
</dbReference>
<dbReference type="PANTHER" id="PTHR13460">
    <property type="match status" value="1"/>
</dbReference>
<dbReference type="InterPro" id="IPR011041">
    <property type="entry name" value="Quinoprot_gluc/sorb_DH_b-prop"/>
</dbReference>
<dbReference type="SUPFAM" id="SSF49785">
    <property type="entry name" value="Galactose-binding domain-like"/>
    <property type="match status" value="7"/>
</dbReference>
<dbReference type="InterPro" id="IPR035986">
    <property type="entry name" value="PKD_dom_sf"/>
</dbReference>
<keyword evidence="4 10" id="KW-0732">Signal</keyword>
<dbReference type="HOGENOM" id="CLU_222996_0_0_10"/>
<proteinExistence type="inferred from homology"/>
<sequence length="6203" mass="656792">MKKITLLTVLVLLTTFTFGQTPCSPISTLNCAEIASELPLSLSFDGSDAGVLNSGFTMVDPPSSRLAADDLGADPNVPGLLSDHISISGGSLNLTATNGINYSQLSGTPNSTLTNSQMNALGTGFPIGSNVIEVSATIDQPDFTATAGNKSQQAGIWLGLNEDNFVKLVVVKSSATEQKIQMLLEQTDPVNSANLILSEFNTSAFAASTVSSIGFKLVVDPSDNSVRGYYSLDGGEMLLVTGVDEFMTAPTSFFAGVDHDNDGASAALTYAGIMTSTRRATSGNMVVSYKDFSVDEIILANTETDISTFVLLDETGAALIDTEAHTINIEVDNTSDLTALAPQITLSSGANSTPASGVPVDFSNGPVTYTVTAEDGATTQDWSVIVVKEELPFEAHINFQDNPSVTIPPAGYLADYGKAFGNAAVTLNDNSFNYGWKLAASGNPFDASEEVAGNATGVGRMRLGNISNYNAAPLQEKLEGTLVHFQGDNISGWGNTQARKNELFWEMEIPNGVYEVTIGLGDKAVGNTDSRHSATVEGYSIISAFVPAEQEVRTSTMVVQVSDGLLTIDGTGGFNSKITHIDVVETTASPVNGILAFTPATADQTIEAGESTSFVAELAGAGAVDIGLAINDNIDETASNGWLTLPVKNDIGSYEFTMDGTSLLVGDVRNAQVIATAKGFVPAVLDIDLTVTSVAPSSFSFLDDFDTYALGNLHEVAPTQWLKEKPVDVAIPVLGEGITPNTTQSLDFSNGAHTHDLIPLTEAPITLEADQPFYFSTYFKVGSVSNRVRTAILIADDVPGDQWVREQVASDGSSGLIARIGLAGPGSDNGNLPVESDKTFQFVVKGEWDGAGTINYSWTIEPKLDLAQTVWTAAGSHTVEGTPKIDRLFISSVGTNDAKIGGIRLASDYSVVVTEELNSAPLMEDQVFAIAEDAPVGTSIATLVASDSDSDPLTYAITAGNDAGTFALDPNNGELTTLTPLDAETVAQYVLTVEVGDGTNTVSAQITVNVDDVVEVSPCSPLSSLPCDQLEASLPLALDFTTANGKLSDSGFTMVLEPSARLASDNGLADENITGYAPGLLGRDASGLSITSTKGIFYSQLPAQGTPNSTETNSQMNALGLGLPLPSTVFSVSATLENPDFSLSAGNNSQQAGIWYGLDEDHIVKLAVAKTGNTTRKVQLHLENMDGTSSQTAYFELNTGNLASNTGDINLRMEFDPVNNTVSGYYSLDGGTEVLVSQGGTNSLSVPASYFSGSTYDTENPAQLLNFAGIFTTHRRADVDQSITALFKDFAVEGEPEPLVLSFDINELNFSGEQGSDIATQSVTVSASSGNPTFVLSDDPDAASWLILPTDPVLGEIEFEVRSDIPVGSYGTTVFASDQPDLGYANAEMTINLEITEAVNDFAVNINFSDQVTDAPAGYEKDGGDAYADRGNGFSYGWLDANTSQPADLSKNGRNRAVSGVSDLNNTLIHMQYGDVSSNASNGYLADAKWEIEVPNGDYLVTVFVGDPDVDTPASNTPAHRINAEGVTLVNDYVPTGTAGASSRFTSESAIVNVSDNRLTLDPLGGSGKNTKINSVQIVATSVGIQTPKVVGITPPEGATGVSVSTSVSANNLFLPNSDTNGNAGVDNTTITNATVRLFKQGSTTPIGASVNGTGGGDAINLVPNLPLEANTVYVFEIDGVLDLVGEPFEFFTSSFTTGDGNTGPVTDLDNVSFTNAGVVGSNGKYSTLTIGPDDKLYGLEISGDIHRWNIDTDGTLTDEEVLTAWKTAYGGSRTSVGLVFDPAATSSNLIAYVSHDSGGLNSAPDWDGKISRLTGANLENEQLLVTDLPRSTKDHLTNSLTFRPGEPNVIYFNQGSNSAAGKPDNSWGNREESLLTAATLRLDLSLLPGTLPLNVRTTRDAMAINNVDVNSPTLDGLYNPYYVNAPLKLFATGIRNAYDLVWHSNGQLYVPANGTAGGSNAPASIDGTRRPDGSFYDHSNPLYPVVPFSNGNNVQRDWLFRINPNTTMGYYGHPNPFRGEFVLNRGDADVSKSAYDNVQPDINYRGAAFDFEFNKSPNGVIEYRSNAENGNLKGALLVVRYSGGSDIIALVPDGSGGDISTFKEGIPGFTGFQDPLDLVEDTSNGNIYVSDYGRSQIVLLKPSNQASPTPLIVLDTEKVTGDAISNSGSFTSEILLSNLGNASLVDVQAQISGVDQDQFLIVGLPTSINAQNSASFQVLFTPTSNGPKSAELTLTGSNAEPVVVPLNGLGKMGLGGNNEPSLQWILDTQLGDGAVNVGDTDPTTNLINLPNGSGYNDILGDEVAVQKFERAVDAPVTVELLSVYGPTNTTPVVAFGWYVSGDVNTTSELFTVSNSPASNGQTLNPPIVGATEFDPGAVSFGFYSRWPFFGDRHLFSEDALNTFADAIPHHVRVYELPGEENAYIIATEEHISGFDYQDIVVIVRNIKPFDDAPSLACSPISILECDELEVSLPFSLNFDGTEGGLANTGFTMVDNPSARLAVDGTAFNPNVPGYEPGRISLSNGNLVLNAANGIAYLRNGPGAGTSTDVNSQINTLGVAVDADSYGSFSIETSLVNPYSDGSNNSEQAGVWFGLDEDNYVKLVASNGNRVELLSELDGLSSTSQSIKADDITDLHSSNVGLRLFVDVENSLFVGYYSLNGGAEVEVGSLPLPLGFVAGNSSYDNLSFAGIFNTKRRETTANVNHTFEHFRIVSDDVVAFEPVKINFSLPEDVPPSGYLVDSGLAYADRGNGYSYGWLATDGTTGLDLSERVRNRAVAGIDILRNTLVHMQYQNVKPEGQEGIWEMEVPNGNYTVAVGVGDPNVDGQAGTEPLHTINIEGVNAINRYSPTGVEGASTRFSSGVANVTVTDGRLTIDASGGFNTKLNSLEITQGSGVVQPYFANVNPADNANDVRIEDFQINVEVIVPDDYEIDNNTLAGNINLFEVTAGGDVIVPSNSNDTGGGDAITLTPIQDLKEFTTYRFVLTSDIEANRRGDLNDRIPFRAFESTFETGELDDGTIPIRDLTGVEFTKVSGVANLGPGVDNQRFSSLVIGPDGKLYASTIGNFNSDGQIYRWDMAIDGTLSNLEILSPPLQGSAHPETGARGNDDRLIIGLAFDPASTADNLVAYVTHSKASISGGPEWDGKLSRLTGSDLSTVEDLVIHLPRSVNDHLTNSIAFDDQGDLYISQGSNSAGGSPDGNWGNRPERLLAAAILKLELDKLPNSLPLSVYTTDDISVINAAPNGSLQMSDATYNPYATNSPLTIFASGIRNAYDLVWHSNGWLYVPTNGTAGNNNSSPNSPSTSDYPLARRIDGLTTIPNAPKLLGGETQKDWLFKTKGGSYHGHPNPYRGEFILNHGGISYSGLPGQVEASYTDVGKYPDDLAPDPNYREPAFDFGKNKSPNGAIEYKSDAFEGKLQGLLMVVRFSGQDDLLVLDPKSSGDIAEAYSSIPGLSGFDDPLDVVEDPTTGNIYISEYDRDNNGTARLTLLRAATPASMGPSIVATPDELIFEATTNNEGSNTDTKTLEVSNDGNAVLNIASASLTGTFASQFSAIQPSGGVTLNPGESQIYTLTYTPSLDGADLGYQDAVLTLESDDTDTPSLEIGLHALKKSGFEGGQEPALQDVVDALGIGISVGWTSLSSSTDPSPVGDEVEVERWVKASEQPVKVTPVGRYSPREELPFGWYTNDGTVVTHEVGVLADDIANAQTLFPPISSGTDTFDPQGAVFGFYVESQSFGRFNYTEDAINTGGVAHRVRIYPVNDREGNAVENSYLIAFEDASNGDYQDYMFIIDNVIPFESGVLALDFDKEDMSFFTSINQENVPLQSLTLNGNGGITSSEINLESTEEWVVLPDTFEMGTAFEVGVDVAGLPIGSYEATISASAANYEGDVVSIALEITNELVYTYQFNFQDPDELEVSPEGYIDDVGAPYGVQNTVLGDLNYGWVIPGTLTPADAAANARNRNTGTNDDALVKTFSIVGHRSANTYPLRDWIVEVPNGIYSVNIGVAGDPDYADSNHVLDVNGVVVVDYDQESIVPESYESFQNTERVEVTDGLLRLSLAPAGDNAKVSYIRLAPVDSSLLPPTILATFNGNERATDVFRGAVNIALEATDESGSGGIAFIEYVLDGAPVESYTDAFDIADEGDHTLVVTAEDNNGNSFAKTYNFTIETPTGALLAIENMTKVPGTDRGFPADDYYTFYRLGSPGSAQFHDTNVMRLNNTGTGDLVVTEVNISDANDYTFELLDANGNTAQLPITIPSGSYADVDITFIATTGSGNNGIFVEDIEIVSSADNALSSTAVLHGGYAPQPEGGDEINAQEVFDAFGFQSSMLSIVNDEGSITPPNNLAYRPSSNFPIEANIEAGYEGDLILSDAFVQADPNQPVIGIQLSALHGTGSNGARFVEVGGTETVGGISFSHTGSNYQTLLPKNGSGVISFDTSNSISEPFRIAVANYLTTGGNNISGNRPDLLGARVYKVIDHNGNIVPNEYIVLQDFVQNGCGAGSANCDWNDNTFYFINIRPQAIPTAQPDQEYLANVGEEFSIDVASYFDKGYVGNELTVTATVNGGSLPSWLTYNAQAATVSGTAPIDATGSVPVVLSAVDLNGLTATTTLTVAINEAPLAVGDDIETTQDKAILLEGLLANDTEPNGQAITIVTVDTPQNGEAVLQGDGLSVLYTPDAGYVGSDSFEYTIEDETGLSATATVSITVTPQNQAPVAMLQSSVQEGEAALYVDFVGSGSTDENPATLRYEWNFGDGTANSTDPDTSHTFTSVGVYTVVLTVIDDGNLIGTASTTITVSAPPNTGPTAIAAVTPLNGANSLSFNFDGSASNDPEGSLSYLWDFGDGNTATTAIVNHSYALAGVYDVSLTVTDEGDLVDAITVQVEAKEAVVSDFALRINVGGPELVYQGETFVQDQGFVGGKVFENANALVPGLYQTERSATPPVFDYNLPLENGTYEVTLHFAEIYWGATSGGSGGVGKRVFDVSLEGSTVLDDFDINLVSGPETPVVRTFEVVVQDGVLNMHFDAGGTNGIDQPKLSGIEILSKDDAVLPCALPDTWANSDIGSVQIAGETCFENGRYEVTASGTDIWGSADEFHYVYRELTGDGEIVAQVMSLEATSVWAKAGVMMRNDLDANSVLAQMVISPNPNNLGGVGHSFQDRPVKGAAMGSANFTTPQSVPGGFPHYVRLVRSGNTFTGYVSETNGNWTLVGSKVLPMDETIFVGLATTSHNDDELTTAVFENVSVQEETQQNQAPYASIGVNVSTGTAPLVVSFDGNGSSDDKNIVSYTWNFGDGTANGSGALVEHTFTNAGSFDVTLTVADEEGEVGVDVVTIVVEAANEAPEAVATATPLNGEAPLEVSFSGSNSTDDDGAENLNFAWSFGNGDTSSLADPVYVYNTEGTYTVSLTVTDSEGLTDLETLTVVVEEPVVVGDFALRINAGGPQLTHNGEVYVADRDFVGGKSYTNTSAEVPELYKTERSALPPNFGYDIPLANGEYQVTLHFAEIFWGATGGRTGAVGKRVFDVVMEGNTILDDYDIFDEVGPQTVVTRTFDLTLVDGVLNLGFDANAPDGLNEPKLSAIEIVSVGAVNEAPVAFASATPLNGVAPLEVNFNGSGSIDDVEVVSYTWDFKDGGSSTQMNPVHTFVDPGVYEVSLTVADAQGKTDTHTVTVQVDEPVVNDFALRINAGGPEMTHNGQVFAADQYFVGGKAYTNASANVPQLYKTERSALPPVFAYDIPVPNGSYQVVLHFAEIFWGAQGGASGAVGRRVFDVEMEGTKILDDFDIIAESGSETIVIKSFNATIEDGRLNLVFDAEGSDGRNEPKLSAIEIIGSGSVLQFDPVVHAGDDIEIDLSANETSLVGSGHDPDGGAVSYQWSQVSGPDTAIMTNSNTLELQAVFLVEGVYVLRLTVTDDEGRTAFDEVAVTVNNDTQEEVWLEAECGVLGSGWTVVEDSSRSGGKYVVPPTGFNSSSGSIGAAVLTYNVSVSEGTYAIFGLVRTPSGVNDSFWIRVNNGAWVRWNSIPASNEFVWHRVHLNEQLSKPRSFELIEGINKIEIGHREDGLGLDKLFLTKTGDLPSGLGGTASNCGGSGKTFEEQIIAGNLEVEAIADTQFYSEKVPNAVHLFPNPAVVQTKIRLDNPEVEIVQVRIHEASGRLISVHLGEALKTGEDEYELNVSGLTNGVYFLRIAISDGEVFDRKLIVDHR</sequence>
<dbReference type="Gene3D" id="2.60.120.200">
    <property type="match status" value="4"/>
</dbReference>